<dbReference type="KEGG" id="lby:Lbys_2316"/>
<dbReference type="EMBL" id="CP002305">
    <property type="protein sequence ID" value="ADQ17992.1"/>
    <property type="molecule type" value="Genomic_DNA"/>
</dbReference>
<proteinExistence type="predicted"/>
<keyword evidence="1" id="KW-0472">Membrane</keyword>
<keyword evidence="1" id="KW-1133">Transmembrane helix</keyword>
<dbReference type="OrthoDB" id="1121797at2"/>
<keyword evidence="1" id="KW-0812">Transmembrane</keyword>
<feature type="transmembrane region" description="Helical" evidence="1">
    <location>
        <begin position="23"/>
        <end position="50"/>
    </location>
</feature>
<evidence type="ECO:0008006" key="4">
    <source>
        <dbReference type="Google" id="ProtNLM"/>
    </source>
</evidence>
<gene>
    <name evidence="2" type="ordered locus">Lbys_2316</name>
</gene>
<evidence type="ECO:0000313" key="3">
    <source>
        <dbReference type="Proteomes" id="UP000007435"/>
    </source>
</evidence>
<reference key="1">
    <citation type="submission" date="2010-11" db="EMBL/GenBank/DDBJ databases">
        <title>The complete genome of Leadbetterella byssophila DSM 17132.</title>
        <authorList>
            <consortium name="US DOE Joint Genome Institute (JGI-PGF)"/>
            <person name="Lucas S."/>
            <person name="Copeland A."/>
            <person name="Lapidus A."/>
            <person name="Glavina del Rio T."/>
            <person name="Dalin E."/>
            <person name="Tice H."/>
            <person name="Bruce D."/>
            <person name="Goodwin L."/>
            <person name="Pitluck S."/>
            <person name="Kyrpides N."/>
            <person name="Mavromatis K."/>
            <person name="Ivanova N."/>
            <person name="Teshima H."/>
            <person name="Brettin T."/>
            <person name="Detter J.C."/>
            <person name="Han C."/>
            <person name="Tapia R."/>
            <person name="Land M."/>
            <person name="Hauser L."/>
            <person name="Markowitz V."/>
            <person name="Cheng J.-F."/>
            <person name="Hugenholtz P."/>
            <person name="Woyke T."/>
            <person name="Wu D."/>
            <person name="Tindall B."/>
            <person name="Pomrenke H.G."/>
            <person name="Brambilla E."/>
            <person name="Klenk H.-P."/>
            <person name="Eisen J.A."/>
        </authorList>
    </citation>
    <scope>NUCLEOTIDE SEQUENCE [LARGE SCALE GENOMIC DNA]</scope>
    <source>
        <strain>DSM 17132</strain>
    </source>
</reference>
<protein>
    <recommendedName>
        <fullName evidence="4">DUF5362 domain-containing protein</fullName>
    </recommendedName>
</protein>
<accession>E4RWB9</accession>
<dbReference type="InterPro" id="IPR035287">
    <property type="entry name" value="DUF5362"/>
</dbReference>
<dbReference type="eggNOG" id="ENOG50331AC">
    <property type="taxonomic scope" value="Bacteria"/>
</dbReference>
<feature type="transmembrane region" description="Helical" evidence="1">
    <location>
        <begin position="114"/>
        <end position="142"/>
    </location>
</feature>
<dbReference type="RefSeq" id="WP_013409033.1">
    <property type="nucleotide sequence ID" value="NC_014655.1"/>
</dbReference>
<reference evidence="2 3" key="2">
    <citation type="journal article" date="2011" name="Stand. Genomic Sci.">
        <title>Complete genome sequence of Leadbetterella byssophila type strain (4M15).</title>
        <authorList>
            <person name="Abt B."/>
            <person name="Teshima H."/>
            <person name="Lucas S."/>
            <person name="Lapidus A."/>
            <person name="Del Rio T.G."/>
            <person name="Nolan M."/>
            <person name="Tice H."/>
            <person name="Cheng J.F."/>
            <person name="Pitluck S."/>
            <person name="Liolios K."/>
            <person name="Pagani I."/>
            <person name="Ivanova N."/>
            <person name="Mavromatis K."/>
            <person name="Pati A."/>
            <person name="Tapia R."/>
            <person name="Han C."/>
            <person name="Goodwin L."/>
            <person name="Chen A."/>
            <person name="Palaniappan K."/>
            <person name="Land M."/>
            <person name="Hauser L."/>
            <person name="Chang Y.J."/>
            <person name="Jeffries C.D."/>
            <person name="Rohde M."/>
            <person name="Goker M."/>
            <person name="Tindall B.J."/>
            <person name="Detter J.C."/>
            <person name="Woyke T."/>
            <person name="Bristow J."/>
            <person name="Eisen J.A."/>
            <person name="Markowitz V."/>
            <person name="Hugenholtz P."/>
            <person name="Klenk H.P."/>
            <person name="Kyrpides N.C."/>
        </authorList>
    </citation>
    <scope>NUCLEOTIDE SEQUENCE [LARGE SCALE GENOMIC DNA]</scope>
    <source>
        <strain evidence="3">DSM 17132 / JCM 16389 / KACC 11308 / NBRC 106382 / 4M15</strain>
    </source>
</reference>
<evidence type="ECO:0000256" key="1">
    <source>
        <dbReference type="SAM" id="Phobius"/>
    </source>
</evidence>
<dbReference type="Proteomes" id="UP000007435">
    <property type="component" value="Chromosome"/>
</dbReference>
<keyword evidence="3" id="KW-1185">Reference proteome</keyword>
<feature type="transmembrane region" description="Helical" evidence="1">
    <location>
        <begin position="62"/>
        <end position="81"/>
    </location>
</feature>
<sequence length="143" mass="15807">MNELTLNSAAKQYLRDSIKWGKFLAIVGLVITGFIVLGAIFAGTILSVLAERSTEWESIPSAAITFIYLCMAAVYFFPCWFQLKSSQKLQVALDQNNEEELAEGLKYMKYNYQIFGIMTAVVLAFYVLVIIFAIIGGGIAAAL</sequence>
<dbReference type="Pfam" id="PF17319">
    <property type="entry name" value="DUF5362"/>
    <property type="match status" value="1"/>
</dbReference>
<evidence type="ECO:0000313" key="2">
    <source>
        <dbReference type="EMBL" id="ADQ17992.1"/>
    </source>
</evidence>
<dbReference type="STRING" id="649349.Lbys_2316"/>
<dbReference type="HOGENOM" id="CLU_132139_0_0_10"/>
<organism evidence="2 3">
    <name type="scientific">Leadbetterella byssophila (strain DSM 17132 / JCM 16389 / KACC 11308 / NBRC 106382 / 4M15)</name>
    <dbReference type="NCBI Taxonomy" id="649349"/>
    <lineage>
        <taxon>Bacteria</taxon>
        <taxon>Pseudomonadati</taxon>
        <taxon>Bacteroidota</taxon>
        <taxon>Cytophagia</taxon>
        <taxon>Cytophagales</taxon>
        <taxon>Leadbetterellaceae</taxon>
        <taxon>Leadbetterella</taxon>
    </lineage>
</organism>
<name>E4RWB9_LEAB4</name>
<dbReference type="AlphaFoldDB" id="E4RWB9"/>